<dbReference type="SUPFAM" id="SSF88659">
    <property type="entry name" value="Sigma3 and sigma4 domains of RNA polymerase sigma factors"/>
    <property type="match status" value="1"/>
</dbReference>
<dbReference type="Gene3D" id="1.10.10.10">
    <property type="entry name" value="Winged helix-like DNA-binding domain superfamily/Winged helix DNA-binding domain"/>
    <property type="match status" value="1"/>
</dbReference>
<keyword evidence="3" id="KW-0731">Sigma factor</keyword>
<dbReference type="Proteomes" id="UP001596039">
    <property type="component" value="Unassembled WGS sequence"/>
</dbReference>
<evidence type="ECO:0000313" key="8">
    <source>
        <dbReference type="Proteomes" id="UP001596039"/>
    </source>
</evidence>
<dbReference type="NCBIfam" id="TIGR02937">
    <property type="entry name" value="sigma70-ECF"/>
    <property type="match status" value="1"/>
</dbReference>
<dbReference type="InterPro" id="IPR013324">
    <property type="entry name" value="RNA_pol_sigma_r3/r4-like"/>
</dbReference>
<dbReference type="InterPro" id="IPR039425">
    <property type="entry name" value="RNA_pol_sigma-70-like"/>
</dbReference>
<evidence type="ECO:0000256" key="1">
    <source>
        <dbReference type="ARBA" id="ARBA00010641"/>
    </source>
</evidence>
<proteinExistence type="inferred from homology"/>
<evidence type="ECO:0000256" key="4">
    <source>
        <dbReference type="ARBA" id="ARBA00023163"/>
    </source>
</evidence>
<comment type="similarity">
    <text evidence="1">Belongs to the sigma-70 factor family. ECF subfamily.</text>
</comment>
<dbReference type="RefSeq" id="WP_386739914.1">
    <property type="nucleotide sequence ID" value="NZ_JBHSMG010000002.1"/>
</dbReference>
<keyword evidence="4" id="KW-0804">Transcription</keyword>
<dbReference type="InterPro" id="IPR036388">
    <property type="entry name" value="WH-like_DNA-bd_sf"/>
</dbReference>
<evidence type="ECO:0000313" key="7">
    <source>
        <dbReference type="EMBL" id="MFC5502213.1"/>
    </source>
</evidence>
<reference evidence="8" key="1">
    <citation type="journal article" date="2019" name="Int. J. Syst. Evol. Microbiol.">
        <title>The Global Catalogue of Microorganisms (GCM) 10K type strain sequencing project: providing services to taxonomists for standard genome sequencing and annotation.</title>
        <authorList>
            <consortium name="The Broad Institute Genomics Platform"/>
            <consortium name="The Broad Institute Genome Sequencing Center for Infectious Disease"/>
            <person name="Wu L."/>
            <person name="Ma J."/>
        </authorList>
    </citation>
    <scope>NUCLEOTIDE SEQUENCE [LARGE SCALE GENOMIC DNA]</scope>
    <source>
        <strain evidence="8">CGMCC 4.6997</strain>
    </source>
</reference>
<comment type="caution">
    <text evidence="7">The sequence shown here is derived from an EMBL/GenBank/DDBJ whole genome shotgun (WGS) entry which is preliminary data.</text>
</comment>
<evidence type="ECO:0000259" key="6">
    <source>
        <dbReference type="Pfam" id="PF08281"/>
    </source>
</evidence>
<name>A0ABW0NR95_9MICO</name>
<organism evidence="7 8">
    <name type="scientific">Lysinimonas soli</name>
    <dbReference type="NCBI Taxonomy" id="1074233"/>
    <lineage>
        <taxon>Bacteria</taxon>
        <taxon>Bacillati</taxon>
        <taxon>Actinomycetota</taxon>
        <taxon>Actinomycetes</taxon>
        <taxon>Micrococcales</taxon>
        <taxon>Microbacteriaceae</taxon>
        <taxon>Lysinimonas</taxon>
    </lineage>
</organism>
<dbReference type="PANTHER" id="PTHR43133">
    <property type="entry name" value="RNA POLYMERASE ECF-TYPE SIGMA FACTO"/>
    <property type="match status" value="1"/>
</dbReference>
<gene>
    <name evidence="7" type="ORF">ACFPJ4_08175</name>
</gene>
<dbReference type="InterPro" id="IPR013249">
    <property type="entry name" value="RNA_pol_sigma70_r4_t2"/>
</dbReference>
<accession>A0ABW0NR95</accession>
<dbReference type="EMBL" id="JBHSMG010000002">
    <property type="protein sequence ID" value="MFC5502213.1"/>
    <property type="molecule type" value="Genomic_DNA"/>
</dbReference>
<keyword evidence="8" id="KW-1185">Reference proteome</keyword>
<dbReference type="Pfam" id="PF08281">
    <property type="entry name" value="Sigma70_r4_2"/>
    <property type="match status" value="1"/>
</dbReference>
<evidence type="ECO:0000259" key="5">
    <source>
        <dbReference type="Pfam" id="PF04542"/>
    </source>
</evidence>
<feature type="domain" description="RNA polymerase sigma factor 70 region 4 type 2" evidence="6">
    <location>
        <begin position="119"/>
        <end position="171"/>
    </location>
</feature>
<dbReference type="Pfam" id="PF04542">
    <property type="entry name" value="Sigma70_r2"/>
    <property type="match status" value="1"/>
</dbReference>
<dbReference type="PANTHER" id="PTHR43133:SF51">
    <property type="entry name" value="RNA POLYMERASE SIGMA FACTOR"/>
    <property type="match status" value="1"/>
</dbReference>
<feature type="domain" description="RNA polymerase sigma-70 region 2" evidence="5">
    <location>
        <begin position="30"/>
        <end position="99"/>
    </location>
</feature>
<dbReference type="InterPro" id="IPR007627">
    <property type="entry name" value="RNA_pol_sigma70_r2"/>
</dbReference>
<dbReference type="SUPFAM" id="SSF88946">
    <property type="entry name" value="Sigma2 domain of RNA polymerase sigma factors"/>
    <property type="match status" value="1"/>
</dbReference>
<dbReference type="InterPro" id="IPR014284">
    <property type="entry name" value="RNA_pol_sigma-70_dom"/>
</dbReference>
<dbReference type="InterPro" id="IPR013325">
    <property type="entry name" value="RNA_pol_sigma_r2"/>
</dbReference>
<protein>
    <submittedName>
        <fullName evidence="7">RNA polymerase sigma factor</fullName>
    </submittedName>
</protein>
<keyword evidence="2" id="KW-0805">Transcription regulation</keyword>
<dbReference type="Gene3D" id="1.10.1740.10">
    <property type="match status" value="1"/>
</dbReference>
<sequence length="181" mass="20428">MINIDELSAVADIDFLLACRDGDVDAFAELYARHAPTVLRFAWSRLGDRSLAEEVLQETFTTAWAKRRRASIVDLSLLPWLLAICYNHIRNQVRRRERTRTVPLDEVTVGAAPSSSDLAWIEETLGELSETDRRIVELCLIDGFSYREVADRVDSTPAAVGKRLQRARLRLRASLNAGDSE</sequence>
<evidence type="ECO:0000256" key="2">
    <source>
        <dbReference type="ARBA" id="ARBA00023015"/>
    </source>
</evidence>
<evidence type="ECO:0000256" key="3">
    <source>
        <dbReference type="ARBA" id="ARBA00023082"/>
    </source>
</evidence>